<feature type="transmembrane region" description="Helical" evidence="8">
    <location>
        <begin position="238"/>
        <end position="258"/>
    </location>
</feature>
<dbReference type="Pfam" id="PF06423">
    <property type="entry name" value="GWT1"/>
    <property type="match status" value="1"/>
</dbReference>
<comment type="function">
    <text evidence="8">A acetyltransferase, which acetylates the inositol ring of phosphatidylinositol during biosynthesis of GPI-anchor.</text>
</comment>
<name>A0A1X2GDC8_9FUNG</name>
<feature type="transmembrane region" description="Helical" evidence="8">
    <location>
        <begin position="172"/>
        <end position="190"/>
    </location>
</feature>
<keyword evidence="11" id="KW-1185">Reference proteome</keyword>
<dbReference type="InterPro" id="IPR009447">
    <property type="entry name" value="PIGW/GWT1"/>
</dbReference>
<evidence type="ECO:0000256" key="7">
    <source>
        <dbReference type="ARBA" id="ARBA00023136"/>
    </source>
</evidence>
<dbReference type="GO" id="GO:0072659">
    <property type="term" value="P:protein localization to plasma membrane"/>
    <property type="evidence" value="ECO:0007669"/>
    <property type="project" value="TreeGrafter"/>
</dbReference>
<dbReference type="PIRSF" id="PIRSF017321">
    <property type="entry name" value="GWT1"/>
    <property type="match status" value="1"/>
</dbReference>
<dbReference type="STRING" id="101127.A0A1X2GDC8"/>
<gene>
    <name evidence="10" type="ORF">DM01DRAFT_1337251</name>
</gene>
<evidence type="ECO:0000256" key="6">
    <source>
        <dbReference type="ARBA" id="ARBA00022989"/>
    </source>
</evidence>
<dbReference type="PANTHER" id="PTHR20661">
    <property type="entry name" value="PHOSPHATIDYLINOSITOL-GLYCAN BIOSYNTHESIS CLASS W PROTEIN"/>
    <property type="match status" value="1"/>
</dbReference>
<dbReference type="GO" id="GO:0006506">
    <property type="term" value="P:GPI anchor biosynthetic process"/>
    <property type="evidence" value="ECO:0007669"/>
    <property type="project" value="UniProtKB-UniPathway"/>
</dbReference>
<keyword evidence="7 8" id="KW-0472">Membrane</keyword>
<comment type="similarity">
    <text evidence="3 8">Belongs to the PIGW family.</text>
</comment>
<evidence type="ECO:0000313" key="10">
    <source>
        <dbReference type="EMBL" id="ORX51191.1"/>
    </source>
</evidence>
<dbReference type="GO" id="GO:0032216">
    <property type="term" value="F:glucosaminyl-phosphatidylinositol O-acyltransferase activity"/>
    <property type="evidence" value="ECO:0007669"/>
    <property type="project" value="TreeGrafter"/>
</dbReference>
<feature type="transmembrane region" description="Helical" evidence="8">
    <location>
        <begin position="12"/>
        <end position="41"/>
    </location>
</feature>
<dbReference type="EMBL" id="MCGT01000021">
    <property type="protein sequence ID" value="ORX51191.1"/>
    <property type="molecule type" value="Genomic_DNA"/>
</dbReference>
<dbReference type="Proteomes" id="UP000242146">
    <property type="component" value="Unassembled WGS sequence"/>
</dbReference>
<evidence type="ECO:0000256" key="4">
    <source>
        <dbReference type="ARBA" id="ARBA00022502"/>
    </source>
</evidence>
<evidence type="ECO:0000256" key="8">
    <source>
        <dbReference type="RuleBase" id="RU280819"/>
    </source>
</evidence>
<sequence length="474" mass="52481">MTELTYKEEKEAWVTGCMGGSIIEIQLLASTVLVSHCLWLALLSNAQLFHCHCFWVQYIVYVVPIVFSQTILADHVGMLLIGMLLLAFGIHCNQGKQDNNRTIGKQPQLRNGRVQQSSTGSDNFKKQHSPYLTVYRAATMLLTCVAILAVDFRVFPRRLAKVETFGTSLMDVGVGSFVFSSGLVASRAFIAKSSAGSFLSQLQKSLKTAAPLLFLGVARLVATKSVDYQLHSSEYGLHWNFFITLGLLSPGVTVLGQFAKDVSSFMRIGTVVVIAYQLVLYQGLQDWVLHAPRTDMISANKEGICSFIGYLGIFCIGVDIGALIFTDDSKINRDARGPQSLAIQLGTRGAISWSILFAWSRLLTFDGSLGISRRLANLPYVVWVVAFNVSLLSILVLLDTISSKRAAPALLHYINVNGLATFLFANILTGVVNLTLKTLYASTDTSMLILCLYMLVVTYFPWFMWTRFQFRLKL</sequence>
<accession>A0A1X2GDC8</accession>
<keyword evidence="5 8" id="KW-0812">Transmembrane</keyword>
<evidence type="ECO:0000256" key="5">
    <source>
        <dbReference type="ARBA" id="ARBA00022692"/>
    </source>
</evidence>
<feature type="transmembrane region" description="Helical" evidence="8">
    <location>
        <begin position="380"/>
        <end position="398"/>
    </location>
</feature>
<protein>
    <recommendedName>
        <fullName evidence="8">GPI-anchored wall transfer protein</fullName>
        <ecNumber evidence="8">2.3.-.-</ecNumber>
    </recommendedName>
</protein>
<evidence type="ECO:0000256" key="3">
    <source>
        <dbReference type="ARBA" id="ARBA00007559"/>
    </source>
</evidence>
<feature type="transmembrane region" description="Helical" evidence="8">
    <location>
        <begin position="304"/>
        <end position="325"/>
    </location>
</feature>
<keyword evidence="8" id="KW-0012">Acyltransferase</keyword>
<feature type="transmembrane region" description="Helical" evidence="8">
    <location>
        <begin position="341"/>
        <end position="360"/>
    </location>
</feature>
<comment type="caution">
    <text evidence="10">The sequence shown here is derived from an EMBL/GenBank/DDBJ whole genome shotgun (WGS) entry which is preliminary data.</text>
</comment>
<dbReference type="AlphaFoldDB" id="A0A1X2GDC8"/>
<keyword evidence="8" id="KW-0808">Transferase</keyword>
<evidence type="ECO:0000256" key="2">
    <source>
        <dbReference type="ARBA" id="ARBA00004687"/>
    </source>
</evidence>
<feature type="compositionally biased region" description="Polar residues" evidence="9">
    <location>
        <begin position="100"/>
        <end position="122"/>
    </location>
</feature>
<proteinExistence type="inferred from homology"/>
<dbReference type="PANTHER" id="PTHR20661:SF0">
    <property type="entry name" value="PHOSPHATIDYLINOSITOL-GLYCAN BIOSYNTHESIS CLASS W PROTEIN"/>
    <property type="match status" value="1"/>
</dbReference>
<keyword evidence="4 8" id="KW-0337">GPI-anchor biosynthesis</keyword>
<keyword evidence="8" id="KW-0256">Endoplasmic reticulum</keyword>
<evidence type="ECO:0000313" key="11">
    <source>
        <dbReference type="Proteomes" id="UP000242146"/>
    </source>
</evidence>
<feature type="transmembrane region" description="Helical" evidence="8">
    <location>
        <begin position="446"/>
        <end position="465"/>
    </location>
</feature>
<feature type="transmembrane region" description="Helical" evidence="8">
    <location>
        <begin position="48"/>
        <end position="67"/>
    </location>
</feature>
<dbReference type="GO" id="GO:0005789">
    <property type="term" value="C:endoplasmic reticulum membrane"/>
    <property type="evidence" value="ECO:0007669"/>
    <property type="project" value="UniProtKB-SubCell"/>
</dbReference>
<evidence type="ECO:0000256" key="1">
    <source>
        <dbReference type="ARBA" id="ARBA00004141"/>
    </source>
</evidence>
<feature type="transmembrane region" description="Helical" evidence="8">
    <location>
        <begin position="134"/>
        <end position="152"/>
    </location>
</feature>
<reference evidence="10 11" key="1">
    <citation type="submission" date="2016-07" db="EMBL/GenBank/DDBJ databases">
        <title>Pervasive Adenine N6-methylation of Active Genes in Fungi.</title>
        <authorList>
            <consortium name="DOE Joint Genome Institute"/>
            <person name="Mondo S.J."/>
            <person name="Dannebaum R.O."/>
            <person name="Kuo R.C."/>
            <person name="Labutti K."/>
            <person name="Haridas S."/>
            <person name="Kuo A."/>
            <person name="Salamov A."/>
            <person name="Ahrendt S.R."/>
            <person name="Lipzen A."/>
            <person name="Sullivan W."/>
            <person name="Andreopoulos W.B."/>
            <person name="Clum A."/>
            <person name="Lindquist E."/>
            <person name="Daum C."/>
            <person name="Ramamoorthy G.K."/>
            <person name="Gryganskyi A."/>
            <person name="Culley D."/>
            <person name="Magnuson J.K."/>
            <person name="James T.Y."/>
            <person name="O'Malley M.A."/>
            <person name="Stajich J.E."/>
            <person name="Spatafora J.W."/>
            <person name="Visel A."/>
            <person name="Grigoriev I.V."/>
        </authorList>
    </citation>
    <scope>NUCLEOTIDE SEQUENCE [LARGE SCALE GENOMIC DNA]</scope>
    <source>
        <strain evidence="10 11">NRRL 3301</strain>
    </source>
</reference>
<comment type="subcellular location">
    <subcellularLocation>
        <location evidence="8">Endoplasmic reticulum membrane</location>
        <topology evidence="8">Multi-pass membrane protein</topology>
    </subcellularLocation>
    <subcellularLocation>
        <location evidence="1">Membrane</location>
        <topology evidence="1">Multi-pass membrane protein</topology>
    </subcellularLocation>
</comment>
<comment type="pathway">
    <text evidence="2 8">Glycolipid biosynthesis; glycosylphosphatidylinositol-anchor biosynthesis.</text>
</comment>
<dbReference type="OrthoDB" id="15270at2759"/>
<feature type="transmembrane region" description="Helical" evidence="8">
    <location>
        <begin position="410"/>
        <end position="434"/>
    </location>
</feature>
<dbReference type="EC" id="2.3.-.-" evidence="8"/>
<feature type="region of interest" description="Disordered" evidence="9">
    <location>
        <begin position="100"/>
        <end position="123"/>
    </location>
</feature>
<keyword evidence="6 8" id="KW-1133">Transmembrane helix</keyword>
<feature type="transmembrane region" description="Helical" evidence="8">
    <location>
        <begin position="73"/>
        <end position="92"/>
    </location>
</feature>
<feature type="transmembrane region" description="Helical" evidence="8">
    <location>
        <begin position="265"/>
        <end position="284"/>
    </location>
</feature>
<organism evidence="10 11">
    <name type="scientific">Hesseltinella vesiculosa</name>
    <dbReference type="NCBI Taxonomy" id="101127"/>
    <lineage>
        <taxon>Eukaryota</taxon>
        <taxon>Fungi</taxon>
        <taxon>Fungi incertae sedis</taxon>
        <taxon>Mucoromycota</taxon>
        <taxon>Mucoromycotina</taxon>
        <taxon>Mucoromycetes</taxon>
        <taxon>Mucorales</taxon>
        <taxon>Cunninghamellaceae</taxon>
        <taxon>Hesseltinella</taxon>
    </lineage>
</organism>
<dbReference type="UniPathway" id="UPA00196"/>
<evidence type="ECO:0000256" key="9">
    <source>
        <dbReference type="SAM" id="MobiDB-lite"/>
    </source>
</evidence>